<dbReference type="Proteomes" id="UP000026908">
    <property type="component" value="Segment"/>
</dbReference>
<organism evidence="1 2">
    <name type="scientific">Escherichia phage vB_EcoS_FFH_1</name>
    <dbReference type="NCBI Taxonomy" id="1446489"/>
    <lineage>
        <taxon>Viruses</taxon>
        <taxon>Duplodnaviria</taxon>
        <taxon>Heunggongvirae</taxon>
        <taxon>Uroviricota</taxon>
        <taxon>Caudoviricetes</taxon>
        <taxon>Demerecviridae</taxon>
        <taxon>Markadamsvirinae</taxon>
        <taxon>Tequintavirus</taxon>
        <taxon>Tequintavirus FFH1</taxon>
    </lineage>
</organism>
<evidence type="ECO:0000313" key="1">
    <source>
        <dbReference type="EMBL" id="AHN83518.1"/>
    </source>
</evidence>
<protein>
    <recommendedName>
        <fullName evidence="3">Metallopeptidase</fullName>
    </recommendedName>
</protein>
<name>A0A023MHN8_9CAUD</name>
<keyword evidence="2" id="KW-1185">Reference proteome</keyword>
<dbReference type="OrthoDB" id="25824at10239"/>
<dbReference type="EMBL" id="KJ190157">
    <property type="protein sequence ID" value="AHN83518.1"/>
    <property type="molecule type" value="Genomic_DNA"/>
</dbReference>
<dbReference type="GeneID" id="19487053"/>
<sequence>MRNFVAKNDFNRASTHKSARDYTRLSSHEVMDTCYEELEGSWNEWPDFSMEENWDVSEDMLPGFKDPKKWESIKETAL</sequence>
<evidence type="ECO:0008006" key="3">
    <source>
        <dbReference type="Google" id="ProtNLM"/>
    </source>
</evidence>
<dbReference type="KEGG" id="vg:19487053"/>
<accession>A0A023MHN8</accession>
<evidence type="ECO:0000313" key="2">
    <source>
        <dbReference type="Proteomes" id="UP000026908"/>
    </source>
</evidence>
<reference evidence="1 2" key="1">
    <citation type="journal article" date="2014" name="Genome Announc.">
        <title>Complete Genome Sequences of Two Escherichia coli O157:H7 Phages Effective in Limiting Contamination of Food Products.</title>
        <authorList>
            <person name="Hong Y."/>
            <person name="Pan Y."/>
            <person name="Harman N.J."/>
            <person name="Ebner P.D."/>
        </authorList>
    </citation>
    <scope>NUCLEOTIDE SEQUENCE [LARGE SCALE GENOMIC DNA]</scope>
</reference>
<proteinExistence type="predicted"/>
<dbReference type="RefSeq" id="YP_009031707.1">
    <property type="nucleotide sequence ID" value="NC_024139.1"/>
</dbReference>